<organism evidence="15 16">
    <name type="scientific">Tomitella cavernea</name>
    <dbReference type="NCBI Taxonomy" id="1387982"/>
    <lineage>
        <taxon>Bacteria</taxon>
        <taxon>Bacillati</taxon>
        <taxon>Actinomycetota</taxon>
        <taxon>Actinomycetes</taxon>
        <taxon>Mycobacteriales</taxon>
        <taxon>Tomitella</taxon>
    </lineage>
</organism>
<feature type="transmembrane region" description="Helical" evidence="13">
    <location>
        <begin position="78"/>
        <end position="97"/>
    </location>
</feature>
<feature type="transmembrane region" description="Helical" evidence="13">
    <location>
        <begin position="309"/>
        <end position="335"/>
    </location>
</feature>
<comment type="cofactor">
    <cofactor evidence="2">
        <name>Cu(2+)</name>
        <dbReference type="ChEBI" id="CHEBI:29036"/>
    </cofactor>
</comment>
<feature type="transmembrane region" description="Helical" evidence="13">
    <location>
        <begin position="379"/>
        <end position="398"/>
    </location>
</feature>
<dbReference type="PANTHER" id="PTHR11709">
    <property type="entry name" value="MULTI-COPPER OXIDASE"/>
    <property type="match status" value="1"/>
</dbReference>
<feature type="region of interest" description="Disordered" evidence="12">
    <location>
        <begin position="573"/>
        <end position="592"/>
    </location>
</feature>
<feature type="transmembrane region" description="Helical" evidence="13">
    <location>
        <begin position="230"/>
        <end position="250"/>
    </location>
</feature>
<dbReference type="InterPro" id="IPR045087">
    <property type="entry name" value="Cu-oxidase_fam"/>
</dbReference>
<evidence type="ECO:0000256" key="3">
    <source>
        <dbReference type="ARBA" id="ARBA00010609"/>
    </source>
</evidence>
<keyword evidence="13" id="KW-0812">Transmembrane</keyword>
<evidence type="ECO:0000256" key="8">
    <source>
        <dbReference type="ARBA" id="ARBA00022737"/>
    </source>
</evidence>
<dbReference type="EMBL" id="BAABKQ010000001">
    <property type="protein sequence ID" value="GAA4808923.1"/>
    <property type="molecule type" value="Genomic_DNA"/>
</dbReference>
<evidence type="ECO:0000256" key="5">
    <source>
        <dbReference type="ARBA" id="ARBA00011882"/>
    </source>
</evidence>
<evidence type="ECO:0000256" key="10">
    <source>
        <dbReference type="ARBA" id="ARBA00023008"/>
    </source>
</evidence>
<keyword evidence="13" id="KW-0472">Membrane</keyword>
<dbReference type="RefSeq" id="WP_200170834.1">
    <property type="nucleotide sequence ID" value="NZ_BAABKQ010000001.1"/>
</dbReference>
<feature type="transmembrane region" description="Helical" evidence="13">
    <location>
        <begin position="425"/>
        <end position="445"/>
    </location>
</feature>
<feature type="transmembrane region" description="Helical" evidence="13">
    <location>
        <begin position="134"/>
        <end position="156"/>
    </location>
</feature>
<name>A0ABP9CF01_9ACTN</name>
<dbReference type="InterPro" id="IPR008972">
    <property type="entry name" value="Cupredoxin"/>
</dbReference>
<dbReference type="SUPFAM" id="SSF49503">
    <property type="entry name" value="Cupredoxins"/>
    <property type="match status" value="3"/>
</dbReference>
<keyword evidence="16" id="KW-1185">Reference proteome</keyword>
<dbReference type="PRINTS" id="PR00695">
    <property type="entry name" value="CUNO2RDTASE"/>
</dbReference>
<dbReference type="InterPro" id="IPR001287">
    <property type="entry name" value="NO2-reductase_Cu"/>
</dbReference>
<reference evidence="16" key="1">
    <citation type="journal article" date="2019" name="Int. J. Syst. Evol. Microbiol.">
        <title>The Global Catalogue of Microorganisms (GCM) 10K type strain sequencing project: providing services to taxonomists for standard genome sequencing and annotation.</title>
        <authorList>
            <consortium name="The Broad Institute Genomics Platform"/>
            <consortium name="The Broad Institute Genome Sequencing Center for Infectious Disease"/>
            <person name="Wu L."/>
            <person name="Ma J."/>
        </authorList>
    </citation>
    <scope>NUCLEOTIDE SEQUENCE [LARGE SCALE GENOMIC DNA]</scope>
    <source>
        <strain evidence="16">JCM 18542</strain>
    </source>
</reference>
<feature type="transmembrane region" description="Helical" evidence="13">
    <location>
        <begin position="207"/>
        <end position="224"/>
    </location>
</feature>
<protein>
    <recommendedName>
        <fullName evidence="6">Copper-containing nitrite reductase</fullName>
        <ecNumber evidence="5">1.7.2.1</ecNumber>
    </recommendedName>
</protein>
<comment type="subunit">
    <text evidence="4">Homotrimer.</text>
</comment>
<evidence type="ECO:0000256" key="13">
    <source>
        <dbReference type="SAM" id="Phobius"/>
    </source>
</evidence>
<comment type="catalytic activity">
    <reaction evidence="11">
        <text>nitric oxide + Fe(III)-[cytochrome c] + H2O = Fe(II)-[cytochrome c] + nitrite + 2 H(+)</text>
        <dbReference type="Rhea" id="RHEA:15233"/>
        <dbReference type="Rhea" id="RHEA-COMP:10350"/>
        <dbReference type="Rhea" id="RHEA-COMP:14399"/>
        <dbReference type="ChEBI" id="CHEBI:15377"/>
        <dbReference type="ChEBI" id="CHEBI:15378"/>
        <dbReference type="ChEBI" id="CHEBI:16301"/>
        <dbReference type="ChEBI" id="CHEBI:16480"/>
        <dbReference type="ChEBI" id="CHEBI:29033"/>
        <dbReference type="ChEBI" id="CHEBI:29034"/>
        <dbReference type="EC" id="1.7.2.1"/>
    </reaction>
</comment>
<evidence type="ECO:0000256" key="7">
    <source>
        <dbReference type="ARBA" id="ARBA00022723"/>
    </source>
</evidence>
<evidence type="ECO:0000256" key="4">
    <source>
        <dbReference type="ARBA" id="ARBA00011233"/>
    </source>
</evidence>
<keyword evidence="8" id="KW-0677">Repeat</keyword>
<feature type="transmembrane region" description="Helical" evidence="13">
    <location>
        <begin position="176"/>
        <end position="195"/>
    </location>
</feature>
<evidence type="ECO:0000256" key="2">
    <source>
        <dbReference type="ARBA" id="ARBA00001973"/>
    </source>
</evidence>
<dbReference type="InterPro" id="IPR011707">
    <property type="entry name" value="Cu-oxidase-like_N"/>
</dbReference>
<dbReference type="PANTHER" id="PTHR11709:SF394">
    <property type="entry name" value="FI03373P-RELATED"/>
    <property type="match status" value="1"/>
</dbReference>
<feature type="transmembrane region" description="Helical" evidence="13">
    <location>
        <begin position="347"/>
        <end position="367"/>
    </location>
</feature>
<feature type="transmembrane region" description="Helical" evidence="13">
    <location>
        <begin position="103"/>
        <end position="122"/>
    </location>
</feature>
<dbReference type="EC" id="1.7.2.1" evidence="5"/>
<evidence type="ECO:0000256" key="9">
    <source>
        <dbReference type="ARBA" id="ARBA00023002"/>
    </source>
</evidence>
<evidence type="ECO:0000256" key="11">
    <source>
        <dbReference type="ARBA" id="ARBA00049340"/>
    </source>
</evidence>
<evidence type="ECO:0000259" key="14">
    <source>
        <dbReference type="Pfam" id="PF07732"/>
    </source>
</evidence>
<evidence type="ECO:0000256" key="1">
    <source>
        <dbReference type="ARBA" id="ARBA00001960"/>
    </source>
</evidence>
<evidence type="ECO:0000313" key="15">
    <source>
        <dbReference type="EMBL" id="GAA4808923.1"/>
    </source>
</evidence>
<dbReference type="Pfam" id="PF07732">
    <property type="entry name" value="Cu-oxidase_3"/>
    <property type="match status" value="1"/>
</dbReference>
<comment type="cofactor">
    <cofactor evidence="1">
        <name>Cu(+)</name>
        <dbReference type="ChEBI" id="CHEBI:49552"/>
    </cofactor>
</comment>
<feature type="domain" description="Plastocyanin-like" evidence="14">
    <location>
        <begin position="674"/>
        <end position="764"/>
    </location>
</feature>
<dbReference type="CDD" id="cd11020">
    <property type="entry name" value="CuRO_1_CuNIR"/>
    <property type="match status" value="1"/>
</dbReference>
<keyword evidence="9" id="KW-0560">Oxidoreductase</keyword>
<evidence type="ECO:0000256" key="6">
    <source>
        <dbReference type="ARBA" id="ARBA00017290"/>
    </source>
</evidence>
<gene>
    <name evidence="15" type="ORF">GCM10023353_10940</name>
</gene>
<keyword evidence="7" id="KW-0479">Metal-binding</keyword>
<sequence length="912" mass="94732">MKLSTWHLRTGSVVAAWLVALVVVAAAHEQIPQSPWLLVHLLGLGAATNAILIWSWYFTEAMLKLGRDQGRRTQTTRLAGLNAGAVTVVAGVLADAWPVTAAGAILVGVVALWHGAAMAHRLRHALPSRFGPMVRFYAAAGLMLPVGAGLGAAMAWGRLPGDWYSRFIVAHAMLNVLGWIGLTVLGTLVTLWATILRTRIGSGVEDAAKRGLPALVAALTVAVGGALGGLAWLAAAGVAAYTVAVGYVLWPHVDEARRKKPIHFPPLSVLAGAAWLAGSLVALTAGLAVAASHGGPAAWSSAENALRDVVPALVAGFLAQVLLGALSYLMPVVLGSRPSATQQATKVLDTLAVARIAMVNAALLLAVLPTPPRVQQFSWIVVVAGLAVFVLLLARAWLVARKVGNGPMTPPDRGARVDPYKGRRLGHALAGLGVAVLVAAAGVAVDPAAAGFDSGAAAQAAGPAAQSTGETTTVSLHVQGMRFVDADGRTLGAGTPIEVPRGDKLVIELTNTGDQRHDLVLANGARSPRLAVGQSARIDAGVIDGDVDGWCDIAGHRQMGMVLRIDAVGGDRADGEGADGGGTDSGTGPAARSGMVHGGMMDHERSAKGGLSAVPSLPDLLADPGPGFQARDAALAPASDETVHKLTLDVTDEKIEVAPGFTQTLWPYGIDGQAGTVPGPVLRGKVGDTFEITLRNDATMDHSIDFHAGSLAPDRPMRSIAPGESLTYTFTATKSGIWLYHCSTMPMSLHIANGMFGAVIIDPPDLPPVDREYVLVQSEEYLGADGGIADQAKINAERPDLVVFNGYPNQYDHDPLTAKVGERVRIWVLAAGPNDGTTFHVIGGQFDTVWKEGAYLLRPGNSSQGGSQALDLGPAQGGFVELVFPEAGHYPFVDHAMVDAERGAHGIIRVTD</sequence>
<dbReference type="Proteomes" id="UP001500839">
    <property type="component" value="Unassembled WGS sequence"/>
</dbReference>
<evidence type="ECO:0000256" key="12">
    <source>
        <dbReference type="SAM" id="MobiDB-lite"/>
    </source>
</evidence>
<accession>A0ABP9CF01</accession>
<proteinExistence type="inferred from homology"/>
<dbReference type="Gene3D" id="2.60.40.420">
    <property type="entry name" value="Cupredoxins - blue copper proteins"/>
    <property type="match status" value="3"/>
</dbReference>
<evidence type="ECO:0000313" key="16">
    <source>
        <dbReference type="Proteomes" id="UP001500839"/>
    </source>
</evidence>
<feature type="transmembrane region" description="Helical" evidence="13">
    <location>
        <begin position="37"/>
        <end position="57"/>
    </location>
</feature>
<comment type="caution">
    <text evidence="15">The sequence shown here is derived from an EMBL/GenBank/DDBJ whole genome shotgun (WGS) entry which is preliminary data.</text>
</comment>
<keyword evidence="10" id="KW-0186">Copper</keyword>
<feature type="transmembrane region" description="Helical" evidence="13">
    <location>
        <begin position="262"/>
        <end position="289"/>
    </location>
</feature>
<comment type="similarity">
    <text evidence="3">Belongs to the multicopper oxidase family.</text>
</comment>
<keyword evidence="13" id="KW-1133">Transmembrane helix</keyword>
<dbReference type="CDD" id="cd04208">
    <property type="entry name" value="CuRO_2_CuNIR"/>
    <property type="match status" value="1"/>
</dbReference>